<evidence type="ECO:0000313" key="3">
    <source>
        <dbReference type="Proteomes" id="UP000315673"/>
    </source>
</evidence>
<dbReference type="OrthoDB" id="7574252at2"/>
<reference evidence="2 3" key="1">
    <citation type="submission" date="2019-07" db="EMBL/GenBank/DDBJ databases">
        <title>Full genome sequence of Sphingomonas sp. 4R-6-7(HKS19).</title>
        <authorList>
            <person name="Im W.-T."/>
        </authorList>
    </citation>
    <scope>NUCLEOTIDE SEQUENCE [LARGE SCALE GENOMIC DNA]</scope>
    <source>
        <strain evidence="2 3">HKS19</strain>
    </source>
</reference>
<gene>
    <name evidence="2" type="ORF">FPZ24_01910</name>
</gene>
<dbReference type="EMBL" id="CP042306">
    <property type="protein sequence ID" value="QDZ06379.1"/>
    <property type="molecule type" value="Genomic_DNA"/>
</dbReference>
<organism evidence="2 3">
    <name type="scientific">Sphingomonas panacisoli</name>
    <dbReference type="NCBI Taxonomy" id="1813879"/>
    <lineage>
        <taxon>Bacteria</taxon>
        <taxon>Pseudomonadati</taxon>
        <taxon>Pseudomonadota</taxon>
        <taxon>Alphaproteobacteria</taxon>
        <taxon>Sphingomonadales</taxon>
        <taxon>Sphingomonadaceae</taxon>
        <taxon>Sphingomonas</taxon>
    </lineage>
</organism>
<protein>
    <submittedName>
        <fullName evidence="2">Uncharacterized protein</fullName>
    </submittedName>
</protein>
<keyword evidence="3" id="KW-1185">Reference proteome</keyword>
<evidence type="ECO:0000313" key="2">
    <source>
        <dbReference type="EMBL" id="QDZ06379.1"/>
    </source>
</evidence>
<accession>A0A5B8LEP9</accession>
<dbReference type="Proteomes" id="UP000315673">
    <property type="component" value="Chromosome"/>
</dbReference>
<evidence type="ECO:0000256" key="1">
    <source>
        <dbReference type="SAM" id="MobiDB-lite"/>
    </source>
</evidence>
<name>A0A5B8LEP9_9SPHN</name>
<dbReference type="AlphaFoldDB" id="A0A5B8LEP9"/>
<dbReference type="KEGG" id="spai:FPZ24_01910"/>
<proteinExistence type="predicted"/>
<sequence>MAVIAVLASLGKCSHTASSNAAAPMNSVSDTLANSISAQDLPPVQPLSKAAVRRGIGHYRVAFTAEGLSGAMIYSQNCYDALARTFSWAKVDSCGAFDMMTIKSMPEEDQPDLSKEISYFDEETAAGRYLKAVTSAGETTDGADKRLSDLQASVAKVPVPKPTATPAEVVGASDGVMDNGADDSEE</sequence>
<feature type="region of interest" description="Disordered" evidence="1">
    <location>
        <begin position="157"/>
        <end position="186"/>
    </location>
</feature>
<dbReference type="RefSeq" id="WP_146569463.1">
    <property type="nucleotide sequence ID" value="NZ_CP042306.1"/>
</dbReference>